<dbReference type="Pfam" id="PF17376">
    <property type="entry name" value="DUF5398"/>
    <property type="match status" value="1"/>
</dbReference>
<gene>
    <name evidence="1" type="primary">sctE</name>
    <name evidence="1" type="ordered locus">SNE_A19950</name>
</gene>
<proteinExistence type="predicted"/>
<dbReference type="eggNOG" id="ENOG50332JN">
    <property type="taxonomic scope" value="Bacteria"/>
</dbReference>
<sequence>MFGLEKKKNKPFEFDLEKELKSSKRKKEVLTICEERTKQLKEALREGKASENFDQCGIIMQGYAALEKVVKKAST</sequence>
<protein>
    <submittedName>
        <fullName evidence="1">Type III secretion needle formation regulating protein</fullName>
    </submittedName>
</protein>
<evidence type="ECO:0000313" key="2">
    <source>
        <dbReference type="Proteomes" id="UP000000496"/>
    </source>
</evidence>
<dbReference type="RefSeq" id="WP_013944338.1">
    <property type="nucleotide sequence ID" value="NC_015713.1"/>
</dbReference>
<dbReference type="Proteomes" id="UP000000496">
    <property type="component" value="Chromosome gsn.131"/>
</dbReference>
<dbReference type="AlphaFoldDB" id="F8L3L3"/>
<name>F8L3L3_SIMNZ</name>
<dbReference type="STRING" id="331113.SNE_A19950"/>
<dbReference type="HOGENOM" id="CLU_185897_0_0_0"/>
<organism evidence="1 2">
    <name type="scientific">Simkania negevensis (strain ATCC VR-1471 / DSM 27360 / Z)</name>
    <dbReference type="NCBI Taxonomy" id="331113"/>
    <lineage>
        <taxon>Bacteria</taxon>
        <taxon>Pseudomonadati</taxon>
        <taxon>Chlamydiota</taxon>
        <taxon>Chlamydiia</taxon>
        <taxon>Parachlamydiales</taxon>
        <taxon>Simkaniaceae</taxon>
        <taxon>Simkania</taxon>
    </lineage>
</organism>
<reference key="1">
    <citation type="journal article" date="2011" name="Mol. Biol. Evol.">
        <title>Unity in variety -- the pan-genome of the Chlamydiae.</title>
        <authorList>
            <person name="Collingro A."/>
            <person name="Tischler P."/>
            <person name="Weinmaier T."/>
            <person name="Penz T."/>
            <person name="Heinz E."/>
            <person name="Brunham R.C."/>
            <person name="Read T.D."/>
            <person name="Bavoil P.M."/>
            <person name="Sachse K."/>
            <person name="Kahane S."/>
            <person name="Friedman M.G."/>
            <person name="Rattei T."/>
            <person name="Myers G.S.A."/>
            <person name="Horn M."/>
        </authorList>
    </citation>
    <scope>NUCLEOTIDE SEQUENCE</scope>
    <source>
        <strain>Z</strain>
    </source>
</reference>
<dbReference type="EMBL" id="FR872582">
    <property type="protein sequence ID" value="CCB89872.1"/>
    <property type="molecule type" value="Genomic_DNA"/>
</dbReference>
<dbReference type="KEGG" id="sng:SNE_A19950"/>
<evidence type="ECO:0000313" key="1">
    <source>
        <dbReference type="EMBL" id="CCB89872.1"/>
    </source>
</evidence>
<keyword evidence="2" id="KW-1185">Reference proteome</keyword>
<reference evidence="1 2" key="2">
    <citation type="journal article" date="2011" name="Mol. Biol. Evol.">
        <title>Unity in variety--the pan-genome of the Chlamydiae.</title>
        <authorList>
            <person name="Collingro A."/>
            <person name="Tischler P."/>
            <person name="Weinmaier T."/>
            <person name="Penz T."/>
            <person name="Heinz E."/>
            <person name="Brunham R.C."/>
            <person name="Read T.D."/>
            <person name="Bavoil P.M."/>
            <person name="Sachse K."/>
            <person name="Kahane S."/>
            <person name="Friedman M.G."/>
            <person name="Rattei T."/>
            <person name="Myers G.S."/>
            <person name="Horn M."/>
        </authorList>
    </citation>
    <scope>NUCLEOTIDE SEQUENCE [LARGE SCALE GENOMIC DNA]</scope>
    <source>
        <strain evidence="2">ATCC VR-1471 / Z</strain>
    </source>
</reference>
<accession>F8L3L3</accession>
<dbReference type="InterPro" id="IPR035336">
    <property type="entry name" value="DUF5398"/>
</dbReference>